<accession>A0A2S7WMA0</accession>
<dbReference type="OrthoDB" id="9757947at2"/>
<proteinExistence type="predicted"/>
<dbReference type="EMBL" id="MSCN01000001">
    <property type="protein sequence ID" value="PQJ78709.1"/>
    <property type="molecule type" value="Genomic_DNA"/>
</dbReference>
<dbReference type="InterPro" id="IPR035986">
    <property type="entry name" value="PKD_dom_sf"/>
</dbReference>
<reference evidence="2 3" key="1">
    <citation type="submission" date="2016-12" db="EMBL/GenBank/DDBJ databases">
        <title>Trade-off between light-utilization and light-protection in marine flavobacteria.</title>
        <authorList>
            <person name="Kumagai Y."/>
            <person name="Yoshizawa S."/>
            <person name="Kogure K."/>
            <person name="Iwasaki W."/>
        </authorList>
    </citation>
    <scope>NUCLEOTIDE SEQUENCE [LARGE SCALE GENOMIC DNA]</scope>
    <source>
        <strain evidence="2 3">NBRC 108759</strain>
    </source>
</reference>
<dbReference type="InterPro" id="IPR013783">
    <property type="entry name" value="Ig-like_fold"/>
</dbReference>
<dbReference type="Gene3D" id="2.60.40.10">
    <property type="entry name" value="Immunoglobulins"/>
    <property type="match status" value="1"/>
</dbReference>
<dbReference type="SUPFAM" id="SSF49299">
    <property type="entry name" value="PKD domain"/>
    <property type="match status" value="1"/>
</dbReference>
<feature type="domain" description="PKD" evidence="1">
    <location>
        <begin position="67"/>
        <end position="118"/>
    </location>
</feature>
<dbReference type="Gene3D" id="2.60.120.260">
    <property type="entry name" value="Galactose-binding domain-like"/>
    <property type="match status" value="1"/>
</dbReference>
<dbReference type="InterPro" id="IPR000601">
    <property type="entry name" value="PKD_dom"/>
</dbReference>
<dbReference type="AlphaFoldDB" id="A0A2S7WMA0"/>
<organism evidence="2 3">
    <name type="scientific">Polaribacter porphyrae</name>
    <dbReference type="NCBI Taxonomy" id="1137780"/>
    <lineage>
        <taxon>Bacteria</taxon>
        <taxon>Pseudomonadati</taxon>
        <taxon>Bacteroidota</taxon>
        <taxon>Flavobacteriia</taxon>
        <taxon>Flavobacteriales</taxon>
        <taxon>Flavobacteriaceae</taxon>
    </lineage>
</organism>
<gene>
    <name evidence="2" type="ORF">BTO18_05695</name>
</gene>
<evidence type="ECO:0000259" key="1">
    <source>
        <dbReference type="PROSITE" id="PS50093"/>
    </source>
</evidence>
<comment type="caution">
    <text evidence="2">The sequence shown here is derived from an EMBL/GenBank/DDBJ whole genome shotgun (WGS) entry which is preliminary data.</text>
</comment>
<dbReference type="Proteomes" id="UP000238882">
    <property type="component" value="Unassembled WGS sequence"/>
</dbReference>
<sequence>MLEFIINIKIMKNLIKKVSIISLSLLSILLINSCEDNGDNNSSALGAVEARFTRVQEGKTITFINISENATSYLWDFGDGTTSTLIEPVKKYLNGTYTIKLTATNENGSSTVEDSILIDGCVDETAENIDPANGPLNWTFLNANGNASFDAFGNIGGGIVTNPKLDAVNSSCNVFSYTKAIGCETWSGAGYVLNTSLDFSTMSEKIFKLKVYAETQITDVTLLLEFQPFPNNNPFEQRLASITQVGEWQELTFDFSNVNTGTFKNIVIYFERGAACDGDVYYFDDLIQQ</sequence>
<keyword evidence="3" id="KW-1185">Reference proteome</keyword>
<dbReference type="SMART" id="SM00089">
    <property type="entry name" value="PKD"/>
    <property type="match status" value="1"/>
</dbReference>
<evidence type="ECO:0000313" key="3">
    <source>
        <dbReference type="Proteomes" id="UP000238882"/>
    </source>
</evidence>
<dbReference type="InterPro" id="IPR022409">
    <property type="entry name" value="PKD/Chitinase_dom"/>
</dbReference>
<name>A0A2S7WMA0_9FLAO</name>
<dbReference type="Pfam" id="PF18911">
    <property type="entry name" value="PKD_4"/>
    <property type="match status" value="1"/>
</dbReference>
<dbReference type="CDD" id="cd00146">
    <property type="entry name" value="PKD"/>
    <property type="match status" value="1"/>
</dbReference>
<evidence type="ECO:0000313" key="2">
    <source>
        <dbReference type="EMBL" id="PQJ78709.1"/>
    </source>
</evidence>
<dbReference type="PROSITE" id="PS50093">
    <property type="entry name" value="PKD"/>
    <property type="match status" value="1"/>
</dbReference>
<protein>
    <recommendedName>
        <fullName evidence="1">PKD domain-containing protein</fullName>
    </recommendedName>
</protein>